<dbReference type="InterPro" id="IPR019826">
    <property type="entry name" value="Carboxylesterase_B_AS"/>
</dbReference>
<feature type="region of interest" description="Disordered" evidence="4">
    <location>
        <begin position="67"/>
        <end position="87"/>
    </location>
</feature>
<feature type="domain" description="Carboxylesterase type B" evidence="5">
    <location>
        <begin position="28"/>
        <end position="262"/>
    </location>
</feature>
<dbReference type="Ensembl" id="ENSPNYT00000009031.1">
    <property type="protein sequence ID" value="ENSPNYP00000008822.1"/>
    <property type="gene ID" value="ENSPNYG00000006596.1"/>
</dbReference>
<name>A0A3B4FE75_9CICH</name>
<dbReference type="GeneTree" id="ENSGT00940000166187"/>
<organism evidence="6">
    <name type="scientific">Pundamilia nyererei</name>
    <dbReference type="NCBI Taxonomy" id="303518"/>
    <lineage>
        <taxon>Eukaryota</taxon>
        <taxon>Metazoa</taxon>
        <taxon>Chordata</taxon>
        <taxon>Craniata</taxon>
        <taxon>Vertebrata</taxon>
        <taxon>Euteleostomi</taxon>
        <taxon>Actinopterygii</taxon>
        <taxon>Neopterygii</taxon>
        <taxon>Teleostei</taxon>
        <taxon>Neoteleostei</taxon>
        <taxon>Acanthomorphata</taxon>
        <taxon>Ovalentaria</taxon>
        <taxon>Cichlomorphae</taxon>
        <taxon>Cichliformes</taxon>
        <taxon>Cichlidae</taxon>
        <taxon>African cichlids</taxon>
        <taxon>Pseudocrenilabrinae</taxon>
        <taxon>Haplochromini</taxon>
        <taxon>Pundamilia</taxon>
    </lineage>
</organism>
<dbReference type="InterPro" id="IPR019819">
    <property type="entry name" value="Carboxylesterase_B_CS"/>
</dbReference>
<protein>
    <recommendedName>
        <fullName evidence="3">Carboxylic ester hydrolase</fullName>
        <ecNumber evidence="3">3.1.1.-</ecNumber>
    </recommendedName>
</protein>
<dbReference type="Gene3D" id="3.40.50.1820">
    <property type="entry name" value="alpha/beta hydrolase"/>
    <property type="match status" value="2"/>
</dbReference>
<reference evidence="6" key="1">
    <citation type="submission" date="2023-09" db="UniProtKB">
        <authorList>
            <consortium name="Ensembl"/>
        </authorList>
    </citation>
    <scope>IDENTIFICATION</scope>
</reference>
<feature type="compositionally biased region" description="Basic and acidic residues" evidence="4">
    <location>
        <begin position="67"/>
        <end position="86"/>
    </location>
</feature>
<sequence length="511" mass="56301">MSLKFVYHCILLLFPINGTLLSSAGRSDLVVSAKNGKIRGEYVSVKGTERRAKCYLGIPFAQPPVGDRRFSAPRPEEPWEGVRDGTQEPSMCIQDPELVVNVSKTMSLEFIPPAISEDCLYLNVYTPAEATKGNKLPVMVWIHGGGLAMGAASQYDGAPLAVYENIVMVIIQYRLGILGFLSTGDEHAQGNWGFLDQLAALRWVQENIEAFGGDPQTVTVAGESAGGISASILTLSPQAKGLFQRAIFQSGVATLGTYTTNHPFFLYPFDLCWKSSTVTSVQMKIFLGAVVDGEFLTDLAEALLQKHEVLKVPVLMGITNHEFGWILPQVAQIPLHHSLFSKPVSLFQASFVNNLIVDEYLQDAKTPEEIRDGFTEIIGDLLMTLPVVRVAGYHSDVGVPVYMYEFAYQAEIYKHNRPSFVKADHADDVGLMFGGCFWNGNIKILGKCVSPNGPGLVSWPQYNRQNQEYMELGPTQTVKQKLRKDRVHFATVTLPLKLRELEAAAKLVPGN</sequence>
<feature type="domain" description="Carboxylesterase type B" evidence="5">
    <location>
        <begin position="280"/>
        <end position="489"/>
    </location>
</feature>
<evidence type="ECO:0000256" key="2">
    <source>
        <dbReference type="ARBA" id="ARBA00022801"/>
    </source>
</evidence>
<dbReference type="InterPro" id="IPR050309">
    <property type="entry name" value="Type-B_Carboxylest/Lipase"/>
</dbReference>
<dbReference type="AlphaFoldDB" id="A0A3B4FE75"/>
<evidence type="ECO:0000256" key="1">
    <source>
        <dbReference type="ARBA" id="ARBA00005964"/>
    </source>
</evidence>
<dbReference type="EC" id="3.1.1.-" evidence="3"/>
<evidence type="ECO:0000256" key="3">
    <source>
        <dbReference type="RuleBase" id="RU361235"/>
    </source>
</evidence>
<dbReference type="PANTHER" id="PTHR11559">
    <property type="entry name" value="CARBOXYLESTERASE"/>
    <property type="match status" value="1"/>
</dbReference>
<dbReference type="InterPro" id="IPR029058">
    <property type="entry name" value="AB_hydrolase_fold"/>
</dbReference>
<evidence type="ECO:0000259" key="5">
    <source>
        <dbReference type="Pfam" id="PF00135"/>
    </source>
</evidence>
<keyword evidence="2 3" id="KW-0378">Hydrolase</keyword>
<keyword evidence="3" id="KW-0732">Signal</keyword>
<dbReference type="PROSITE" id="PS00122">
    <property type="entry name" value="CARBOXYLESTERASE_B_1"/>
    <property type="match status" value="1"/>
</dbReference>
<dbReference type="InterPro" id="IPR002018">
    <property type="entry name" value="CarbesteraseB"/>
</dbReference>
<dbReference type="SUPFAM" id="SSF53474">
    <property type="entry name" value="alpha/beta-Hydrolases"/>
    <property type="match status" value="1"/>
</dbReference>
<dbReference type="PROSITE" id="PS00941">
    <property type="entry name" value="CARBOXYLESTERASE_B_2"/>
    <property type="match status" value="1"/>
</dbReference>
<dbReference type="GO" id="GO:0016787">
    <property type="term" value="F:hydrolase activity"/>
    <property type="evidence" value="ECO:0007669"/>
    <property type="project" value="UniProtKB-KW"/>
</dbReference>
<comment type="similarity">
    <text evidence="1 3">Belongs to the type-B carboxylesterase/lipase family.</text>
</comment>
<proteinExistence type="inferred from homology"/>
<evidence type="ECO:0000256" key="4">
    <source>
        <dbReference type="SAM" id="MobiDB-lite"/>
    </source>
</evidence>
<dbReference type="Pfam" id="PF00135">
    <property type="entry name" value="COesterase"/>
    <property type="match status" value="2"/>
</dbReference>
<accession>A0A3B4FE75</accession>
<evidence type="ECO:0000313" key="6">
    <source>
        <dbReference type="Ensembl" id="ENSPNYP00000008822.1"/>
    </source>
</evidence>
<feature type="signal peptide" evidence="3">
    <location>
        <begin position="1"/>
        <end position="24"/>
    </location>
</feature>
<feature type="chain" id="PRO_5017102473" description="Carboxylic ester hydrolase" evidence="3">
    <location>
        <begin position="25"/>
        <end position="511"/>
    </location>
</feature>